<evidence type="ECO:0000256" key="3">
    <source>
        <dbReference type="ARBA" id="ARBA00019418"/>
    </source>
</evidence>
<keyword evidence="4" id="KW-0963">Cytoplasm</keyword>
<dbReference type="OrthoDB" id="9180899at2"/>
<dbReference type="Gene3D" id="1.10.150.250">
    <property type="entry name" value="Flavinator of succinate dehydrogenase"/>
    <property type="match status" value="1"/>
</dbReference>
<evidence type="ECO:0000256" key="1">
    <source>
        <dbReference type="ARBA" id="ARBA00004496"/>
    </source>
</evidence>
<dbReference type="InterPro" id="IPR005631">
    <property type="entry name" value="SDH"/>
</dbReference>
<dbReference type="Pfam" id="PF03937">
    <property type="entry name" value="Sdh5"/>
    <property type="match status" value="1"/>
</dbReference>
<dbReference type="PANTHER" id="PTHR39585:SF1">
    <property type="entry name" value="FAD ASSEMBLY FACTOR SDHE"/>
    <property type="match status" value="1"/>
</dbReference>
<gene>
    <name evidence="6" type="ORF">Ga0061063_2693</name>
</gene>
<proteinExistence type="inferred from homology"/>
<accession>A0A0K6H665</accession>
<dbReference type="RefSeq" id="WP_054286582.1">
    <property type="nucleotide sequence ID" value="NZ_CYHA01000008.1"/>
</dbReference>
<dbReference type="STRING" id="375574.GCA_001418035_02467"/>
<name>A0A0K6H665_9NEIS</name>
<reference evidence="7" key="1">
    <citation type="submission" date="2015-08" db="EMBL/GenBank/DDBJ databases">
        <authorList>
            <person name="Varghese N."/>
        </authorList>
    </citation>
    <scope>NUCLEOTIDE SEQUENCE [LARGE SCALE GENOMIC DNA]</scope>
    <source>
        <strain evidence="7">DSM 17901</strain>
    </source>
</reference>
<evidence type="ECO:0000256" key="5">
    <source>
        <dbReference type="ARBA" id="ARBA00023186"/>
    </source>
</evidence>
<comment type="subcellular location">
    <subcellularLocation>
        <location evidence="1">Cytoplasm</location>
    </subcellularLocation>
</comment>
<dbReference type="PANTHER" id="PTHR39585">
    <property type="entry name" value="FAD ASSEMBLY FACTOR SDHE"/>
    <property type="match status" value="1"/>
</dbReference>
<dbReference type="Proteomes" id="UP000243535">
    <property type="component" value="Unassembled WGS sequence"/>
</dbReference>
<organism evidence="6 7">
    <name type="scientific">Gulbenkiania indica</name>
    <dbReference type="NCBI Taxonomy" id="375574"/>
    <lineage>
        <taxon>Bacteria</taxon>
        <taxon>Pseudomonadati</taxon>
        <taxon>Pseudomonadota</taxon>
        <taxon>Betaproteobacteria</taxon>
        <taxon>Neisseriales</taxon>
        <taxon>Chromobacteriaceae</taxon>
        <taxon>Gulbenkiania</taxon>
    </lineage>
</organism>
<sequence>MTPIDPVELKRIRWRSRRGLLELDLVLERFLAQRFDALSPAQLAAYRELLDLPDNDFLDIVNGKADLDDAAQMEIVGILRAI</sequence>
<protein>
    <recommendedName>
        <fullName evidence="3">FAD assembly factor SdhE</fullName>
    </recommendedName>
</protein>
<dbReference type="GO" id="GO:0005737">
    <property type="term" value="C:cytoplasm"/>
    <property type="evidence" value="ECO:0007669"/>
    <property type="project" value="UniProtKB-SubCell"/>
</dbReference>
<keyword evidence="7" id="KW-1185">Reference proteome</keyword>
<keyword evidence="5" id="KW-0143">Chaperone</keyword>
<comment type="similarity">
    <text evidence="2">Belongs to the SdhE FAD assembly factor family.</text>
</comment>
<evidence type="ECO:0000313" key="6">
    <source>
        <dbReference type="EMBL" id="CUA86480.1"/>
    </source>
</evidence>
<dbReference type="SUPFAM" id="SSF109910">
    <property type="entry name" value="YgfY-like"/>
    <property type="match status" value="1"/>
</dbReference>
<evidence type="ECO:0000256" key="4">
    <source>
        <dbReference type="ARBA" id="ARBA00022490"/>
    </source>
</evidence>
<dbReference type="AlphaFoldDB" id="A0A0K6H665"/>
<dbReference type="InterPro" id="IPR050531">
    <property type="entry name" value="SdhE_FAD_assembly_factor"/>
</dbReference>
<dbReference type="InterPro" id="IPR036714">
    <property type="entry name" value="SDH_sf"/>
</dbReference>
<dbReference type="EMBL" id="CYHA01000008">
    <property type="protein sequence ID" value="CUA86480.1"/>
    <property type="molecule type" value="Genomic_DNA"/>
</dbReference>
<evidence type="ECO:0000313" key="7">
    <source>
        <dbReference type="Proteomes" id="UP000243535"/>
    </source>
</evidence>
<evidence type="ECO:0000256" key="2">
    <source>
        <dbReference type="ARBA" id="ARBA00008571"/>
    </source>
</evidence>